<sequence length="568" mass="62336">MVPAYHSTFLTSLAFWAAARASVIPLSDGYHRYLSRNNHLKWQNCSLDDYPGRECAQFEVPLDWHNEAAGKASLAVIRYPAIKSPKLGTLFMNPGGPGGSGVETVQGSLGDSLMKSSGGQYDLVSWDPRGVGESTPRTDCFGTLEEATAFWNGSFVRNGLEARDNFTSQTDLDEFYEQVDEVDDLLARFGKQCVTYNPNAFQYVGTAAVVRDMVAMHDVLEGSDKPINFWGISYGTIVGIYFVNMFPDRVGRVVIDGVVNPKYWANRPAHEHMEVAFESSDEAFAGFTAACAKAGPSGCAIAKKNSTRASLSEWTRDLINAAYDYRRATGPSAQLSSAAIRGLILNALYQPQGWSNLALELKGVSDFLRDPTSANTTEIKRWLPTSVNPTDSNHKPRSDANTPNQAPTYAYEAVTCADAQDAGNTTTKDVFDFVVKVTRHVSHMFGPISTAQISGTYCHHWPVRAVERYTGPWNKKLSNPILVIGNEADPITPYVSAKHVADALGSSAVLIEQDDYGHASLAMHSNCTFSALKKYFLHNKLPQKDEFCGTNQELFPKTGITKSTLREL</sequence>
<feature type="chain" id="PRO_5034024384" description="Hydrolase Mb2248c" evidence="4">
    <location>
        <begin position="22"/>
        <end position="568"/>
    </location>
</feature>
<dbReference type="Pfam" id="PF00561">
    <property type="entry name" value="Abhydrolase_1"/>
    <property type="match status" value="1"/>
</dbReference>
<dbReference type="AlphaFoldDB" id="A0A8H3ABY5"/>
<keyword evidence="4" id="KW-0732">Signal</keyword>
<evidence type="ECO:0000259" key="6">
    <source>
        <dbReference type="Pfam" id="PF08386"/>
    </source>
</evidence>
<dbReference type="SUPFAM" id="SSF53474">
    <property type="entry name" value="alpha/beta-Hydrolases"/>
    <property type="match status" value="1"/>
</dbReference>
<accession>A0A8H3ABY5</accession>
<evidence type="ECO:0000256" key="3">
    <source>
        <dbReference type="SAM" id="MobiDB-lite"/>
    </source>
</evidence>
<feature type="region of interest" description="Disordered" evidence="3">
    <location>
        <begin position="384"/>
        <end position="405"/>
    </location>
</feature>
<dbReference type="InterPro" id="IPR051601">
    <property type="entry name" value="Serine_prot/Carboxylest_S33"/>
</dbReference>
<protein>
    <recommendedName>
        <fullName evidence="9">Hydrolase Mb2248c</fullName>
    </recommendedName>
</protein>
<name>A0A8H3ABY5_9AGAM</name>
<evidence type="ECO:0000313" key="7">
    <source>
        <dbReference type="EMBL" id="CAE6409120.1"/>
    </source>
</evidence>
<comment type="similarity">
    <text evidence="1">Belongs to the peptidase S33 family.</text>
</comment>
<dbReference type="InterPro" id="IPR000073">
    <property type="entry name" value="AB_hydrolase_1"/>
</dbReference>
<dbReference type="GO" id="GO:0016787">
    <property type="term" value="F:hydrolase activity"/>
    <property type="evidence" value="ECO:0007669"/>
    <property type="project" value="UniProtKB-KW"/>
</dbReference>
<feature type="domain" description="AB hydrolase-1" evidence="5">
    <location>
        <begin position="89"/>
        <end position="266"/>
    </location>
</feature>
<dbReference type="InterPro" id="IPR013595">
    <property type="entry name" value="Pept_S33_TAP-like_C"/>
</dbReference>
<dbReference type="EMBL" id="CAJMWW010000060">
    <property type="protein sequence ID" value="CAE6409120.1"/>
    <property type="molecule type" value="Genomic_DNA"/>
</dbReference>
<comment type="caution">
    <text evidence="7">The sequence shown here is derived from an EMBL/GenBank/DDBJ whole genome shotgun (WGS) entry which is preliminary data.</text>
</comment>
<dbReference type="Proteomes" id="UP000663841">
    <property type="component" value="Unassembled WGS sequence"/>
</dbReference>
<feature type="domain" description="Peptidase S33 tripeptidyl aminopeptidase-like C-terminal" evidence="6">
    <location>
        <begin position="451"/>
        <end position="548"/>
    </location>
</feature>
<evidence type="ECO:0000259" key="5">
    <source>
        <dbReference type="Pfam" id="PF00561"/>
    </source>
</evidence>
<dbReference type="Pfam" id="PF08386">
    <property type="entry name" value="Abhydrolase_4"/>
    <property type="match status" value="1"/>
</dbReference>
<keyword evidence="2" id="KW-0378">Hydrolase</keyword>
<dbReference type="InterPro" id="IPR029058">
    <property type="entry name" value="AB_hydrolase_fold"/>
</dbReference>
<feature type="signal peptide" evidence="4">
    <location>
        <begin position="1"/>
        <end position="21"/>
    </location>
</feature>
<gene>
    <name evidence="7" type="ORF">RDB_LOCUS20299</name>
</gene>
<evidence type="ECO:0000313" key="8">
    <source>
        <dbReference type="Proteomes" id="UP000663841"/>
    </source>
</evidence>
<organism evidence="7 8">
    <name type="scientific">Rhizoctonia solani</name>
    <dbReference type="NCBI Taxonomy" id="456999"/>
    <lineage>
        <taxon>Eukaryota</taxon>
        <taxon>Fungi</taxon>
        <taxon>Dikarya</taxon>
        <taxon>Basidiomycota</taxon>
        <taxon>Agaricomycotina</taxon>
        <taxon>Agaricomycetes</taxon>
        <taxon>Cantharellales</taxon>
        <taxon>Ceratobasidiaceae</taxon>
        <taxon>Rhizoctonia</taxon>
    </lineage>
</organism>
<evidence type="ECO:0000256" key="4">
    <source>
        <dbReference type="SAM" id="SignalP"/>
    </source>
</evidence>
<evidence type="ECO:0000256" key="1">
    <source>
        <dbReference type="ARBA" id="ARBA00010088"/>
    </source>
</evidence>
<evidence type="ECO:0008006" key="9">
    <source>
        <dbReference type="Google" id="ProtNLM"/>
    </source>
</evidence>
<dbReference type="Gene3D" id="3.40.50.1820">
    <property type="entry name" value="alpha/beta hydrolase"/>
    <property type="match status" value="1"/>
</dbReference>
<dbReference type="PANTHER" id="PTHR43248">
    <property type="entry name" value="2-SUCCINYL-6-HYDROXY-2,4-CYCLOHEXADIENE-1-CARBOXYLATE SYNTHASE"/>
    <property type="match status" value="1"/>
</dbReference>
<dbReference type="PANTHER" id="PTHR43248:SF25">
    <property type="entry name" value="AB HYDROLASE-1 DOMAIN-CONTAINING PROTEIN-RELATED"/>
    <property type="match status" value="1"/>
</dbReference>
<proteinExistence type="inferred from homology"/>
<evidence type="ECO:0000256" key="2">
    <source>
        <dbReference type="ARBA" id="ARBA00022801"/>
    </source>
</evidence>
<reference evidence="7" key="1">
    <citation type="submission" date="2021-01" db="EMBL/GenBank/DDBJ databases">
        <authorList>
            <person name="Kaushik A."/>
        </authorList>
    </citation>
    <scope>NUCLEOTIDE SEQUENCE</scope>
    <source>
        <strain evidence="7">AG3-T5</strain>
    </source>
</reference>